<dbReference type="EMBL" id="MT162467">
    <property type="protein sequence ID" value="QIN96891.1"/>
    <property type="molecule type" value="Genomic_DNA"/>
</dbReference>
<evidence type="ECO:0000313" key="2">
    <source>
        <dbReference type="Proteomes" id="UP000501900"/>
    </source>
</evidence>
<name>A0A6G8R688_9CAUD</name>
<proteinExistence type="predicted"/>
<dbReference type="Proteomes" id="UP000501900">
    <property type="component" value="Genome"/>
</dbReference>
<keyword evidence="2" id="KW-1185">Reference proteome</keyword>
<protein>
    <submittedName>
        <fullName evidence="1">Tail completion and sheath stabilizer</fullName>
    </submittedName>
</protein>
<sequence length="221" mass="25411">MAQTSNNNSLVPELKYTGIENRNFLSPVGFKFSIEKMRGVDFFCQAANVPGITMEKVDQPTRFNRMPHPGDELYYEDLTIRFLVDENLKNFYQVHDWMRTIATPKSSKEFTYKRDQLESQNKSTRPGADVANNQWRSDCSLFILSNNYQPVAEFVFRDAFPIALTTLQFDAGADDTNYFTAECKLAYSRYDYYIHQAAVATDASMVANFHVSEEGVHLPFN</sequence>
<reference evidence="1 2" key="1">
    <citation type="submission" date="2020-03" db="EMBL/GenBank/DDBJ databases">
        <title>The Isolation and Genome Sequence of a Novel Cyanophage S-H34 from the Huanghai Sea, China.</title>
        <authorList>
            <person name="Jiang T."/>
        </authorList>
    </citation>
    <scope>NUCLEOTIDE SEQUENCE [LARGE SCALE GENOMIC DNA]</scope>
</reference>
<evidence type="ECO:0000313" key="1">
    <source>
        <dbReference type="EMBL" id="QIN96891.1"/>
    </source>
</evidence>
<dbReference type="RefSeq" id="YP_010670558.1">
    <property type="nucleotide sequence ID" value="NC_070965.1"/>
</dbReference>
<dbReference type="KEGG" id="vg:77946768"/>
<organism evidence="1 2">
    <name type="scientific">Synechococcus phage S-H34</name>
    <dbReference type="NCBI Taxonomy" id="2718942"/>
    <lineage>
        <taxon>Viruses</taxon>
        <taxon>Duplodnaviria</taxon>
        <taxon>Heunggongvirae</taxon>
        <taxon>Uroviricota</taxon>
        <taxon>Caudoviricetes</taxon>
        <taxon>Pantevenvirales</taxon>
        <taxon>Kyanoviridae</taxon>
        <taxon>Makaravirus</taxon>
        <taxon>Makaravirus thirtyfour</taxon>
    </lineage>
</organism>
<accession>A0A6G8R688</accession>
<dbReference type="GeneID" id="77946768"/>